<evidence type="ECO:0000259" key="9">
    <source>
        <dbReference type="Pfam" id="PF00890"/>
    </source>
</evidence>
<dbReference type="Pfam" id="PF00890">
    <property type="entry name" value="FAD_binding_2"/>
    <property type="match status" value="1"/>
</dbReference>
<dbReference type="GO" id="GO:0008202">
    <property type="term" value="P:steroid metabolic process"/>
    <property type="evidence" value="ECO:0007669"/>
    <property type="project" value="UniProtKB-ARBA"/>
</dbReference>
<dbReference type="FunFam" id="3.50.50.60:FF:000208">
    <property type="entry name" value="3-ketosteroid dehydrogenase"/>
    <property type="match status" value="1"/>
</dbReference>
<evidence type="ECO:0000313" key="10">
    <source>
        <dbReference type="EMBL" id="CAA0100788.1"/>
    </source>
</evidence>
<dbReference type="Gene3D" id="3.90.700.10">
    <property type="entry name" value="Succinate dehydrogenase/fumarate reductase flavoprotein, catalytic domain"/>
    <property type="match status" value="1"/>
</dbReference>
<comment type="cofactor">
    <cofactor evidence="1">
        <name>FAD</name>
        <dbReference type="ChEBI" id="CHEBI:57692"/>
    </cofactor>
</comment>
<comment type="catalytic activity">
    <reaction evidence="5">
        <text>a 3-oxosteroid + A = a 3-oxo-Delta(1)-steroid + AH2</text>
        <dbReference type="Rhea" id="RHEA:13329"/>
        <dbReference type="ChEBI" id="CHEBI:13193"/>
        <dbReference type="ChEBI" id="CHEBI:17499"/>
        <dbReference type="ChEBI" id="CHEBI:20156"/>
        <dbReference type="ChEBI" id="CHEBI:47788"/>
        <dbReference type="EC" id="1.3.99.4"/>
    </reaction>
</comment>
<dbReference type="SUPFAM" id="SSF56425">
    <property type="entry name" value="Succinate dehydrogenase/fumarate reductase flavoprotein, catalytic domain"/>
    <property type="match status" value="1"/>
</dbReference>
<evidence type="ECO:0000256" key="3">
    <source>
        <dbReference type="ARBA" id="ARBA00022827"/>
    </source>
</evidence>
<evidence type="ECO:0000256" key="7">
    <source>
        <dbReference type="ARBA" id="ARBA00066536"/>
    </source>
</evidence>
<sequence>MSSWDHEVDVLVVGSGNGAMTAAIAAKDLADADVLVIEKADKFGGTSALSGGGVWVPNNRYAKEAGMVDSFDDAFTYLKHTIPEDVAREDMIEAYLKAAPEMVDFLHNNTHMRYVSLEKYPDYYSNLPGAKNGHRSMEPESVMLTDLGDDIGDFNDGGTMYMFYKFAITQVEAQVMIGRLKGWLKIMGRMVWEYYTDFPWLLKRKGFSRKTTGGGAGIVRLFLSMRDRGIPLWLKSPMKELVVEDGKVVGVVIEKDGKPMRIRAKRGVILAAGGFEMNQQMREQYLPKPTNTQWSAGCKTNTGDAIQAAEKVGAKLGLMGNAWWCTTKVLPDRPYPFLSIINKSLPGSIVVNSSGARFSNESQNYMAFLQETFAKHTDEKPCVPMYMVFDEDFRKQRNVWPAVMPKSMLPNEYFSSGFMGQGKTIEELANNLGIDAKGLQQTVSRFNEFAETGKDLDFQRGDAAYDRYYGDPENTPNPCLAKIVKPPFHAIRLDAGDFGTQGGMMTNVNGQVCDEEGNPIAGLYASGNCTAAVLPTYPGPGSTLGPAMTFGYVAARHIANTTTK</sequence>
<dbReference type="OrthoDB" id="9813348at2"/>
<dbReference type="EMBL" id="CACSII010000008">
    <property type="protein sequence ID" value="CAA0100788.1"/>
    <property type="molecule type" value="Genomic_DNA"/>
</dbReference>
<dbReference type="PANTHER" id="PTHR43400">
    <property type="entry name" value="FUMARATE REDUCTASE"/>
    <property type="match status" value="1"/>
</dbReference>
<protein>
    <recommendedName>
        <fullName evidence="8">3-oxosteroid 1-dehydrogenase</fullName>
        <ecNumber evidence="7">1.3.99.4</ecNumber>
    </recommendedName>
</protein>
<dbReference type="EC" id="1.3.99.4" evidence="7"/>
<reference evidence="10 11" key="1">
    <citation type="submission" date="2019-11" db="EMBL/GenBank/DDBJ databases">
        <authorList>
            <person name="Holert J."/>
        </authorList>
    </citation>
    <scope>NUCLEOTIDE SEQUENCE [LARGE SCALE GENOMIC DNA]</scope>
    <source>
        <strain evidence="10">BC5_2</strain>
    </source>
</reference>
<evidence type="ECO:0000256" key="4">
    <source>
        <dbReference type="ARBA" id="ARBA00023002"/>
    </source>
</evidence>
<dbReference type="Gene3D" id="3.50.50.60">
    <property type="entry name" value="FAD/NAD(P)-binding domain"/>
    <property type="match status" value="2"/>
</dbReference>
<dbReference type="SUPFAM" id="SSF51905">
    <property type="entry name" value="FAD/NAD(P)-binding domain"/>
    <property type="match status" value="1"/>
</dbReference>
<organism evidence="10 11">
    <name type="scientific">BD1-7 clade bacterium</name>
    <dbReference type="NCBI Taxonomy" id="2029982"/>
    <lineage>
        <taxon>Bacteria</taxon>
        <taxon>Pseudomonadati</taxon>
        <taxon>Pseudomonadota</taxon>
        <taxon>Gammaproteobacteria</taxon>
        <taxon>Cellvibrionales</taxon>
        <taxon>Spongiibacteraceae</taxon>
        <taxon>BD1-7 clade</taxon>
    </lineage>
</organism>
<comment type="similarity">
    <text evidence="6">Belongs to the FAD-dependent oxidoreductase 2 family. 3-oxosteroid dehydrogenase subfamily.</text>
</comment>
<name>A0A5S9PB54_9GAMM</name>
<dbReference type="InterPro" id="IPR027477">
    <property type="entry name" value="Succ_DH/fumarate_Rdtase_cat_sf"/>
</dbReference>
<dbReference type="InterPro" id="IPR036188">
    <property type="entry name" value="FAD/NAD-bd_sf"/>
</dbReference>
<keyword evidence="4 10" id="KW-0560">Oxidoreductase</keyword>
<evidence type="ECO:0000256" key="2">
    <source>
        <dbReference type="ARBA" id="ARBA00022630"/>
    </source>
</evidence>
<keyword evidence="3" id="KW-0274">FAD</keyword>
<dbReference type="InterPro" id="IPR003953">
    <property type="entry name" value="FAD-dep_OxRdtase_2_FAD-bd"/>
</dbReference>
<evidence type="ECO:0000313" key="11">
    <source>
        <dbReference type="Proteomes" id="UP000434580"/>
    </source>
</evidence>
<dbReference type="AlphaFoldDB" id="A0A5S9PB54"/>
<proteinExistence type="inferred from homology"/>
<feature type="domain" description="FAD-dependent oxidoreductase 2 FAD-binding" evidence="9">
    <location>
        <begin position="9"/>
        <end position="544"/>
    </location>
</feature>
<gene>
    <name evidence="10" type="primary">kstD_4</name>
    <name evidence="10" type="ORF">DPBNPPHM_03841</name>
</gene>
<dbReference type="Proteomes" id="UP000434580">
    <property type="component" value="Unassembled WGS sequence"/>
</dbReference>
<evidence type="ECO:0000256" key="6">
    <source>
        <dbReference type="ARBA" id="ARBA00061147"/>
    </source>
</evidence>
<evidence type="ECO:0000256" key="5">
    <source>
        <dbReference type="ARBA" id="ARBA00051951"/>
    </source>
</evidence>
<dbReference type="InterPro" id="IPR050315">
    <property type="entry name" value="FAD-oxidoreductase_2"/>
</dbReference>
<evidence type="ECO:0000256" key="8">
    <source>
        <dbReference type="ARBA" id="ARBA00069709"/>
    </source>
</evidence>
<dbReference type="PANTHER" id="PTHR43400:SF10">
    <property type="entry name" value="3-OXOSTEROID 1-DEHYDROGENASE"/>
    <property type="match status" value="1"/>
</dbReference>
<dbReference type="GO" id="GO:0047571">
    <property type="term" value="F:3-oxosteroid 1-dehydrogenase activity"/>
    <property type="evidence" value="ECO:0007669"/>
    <property type="project" value="UniProtKB-EC"/>
</dbReference>
<accession>A0A5S9PB54</accession>
<evidence type="ECO:0000256" key="1">
    <source>
        <dbReference type="ARBA" id="ARBA00001974"/>
    </source>
</evidence>
<keyword evidence="2" id="KW-0285">Flavoprotein</keyword>